<accession>A0A5C5G8H6</accession>
<dbReference type="Gene3D" id="1.10.10.10">
    <property type="entry name" value="Winged helix-like DNA-binding domain superfamily/Winged helix DNA-binding domain"/>
    <property type="match status" value="1"/>
</dbReference>
<keyword evidence="3" id="KW-1185">Reference proteome</keyword>
<organism evidence="2 3">
    <name type="scientific">Pelagovum pacificum</name>
    <dbReference type="NCBI Taxonomy" id="2588711"/>
    <lineage>
        <taxon>Bacteria</taxon>
        <taxon>Pseudomonadati</taxon>
        <taxon>Pseudomonadota</taxon>
        <taxon>Alphaproteobacteria</taxon>
        <taxon>Rhodobacterales</taxon>
        <taxon>Paracoccaceae</taxon>
        <taxon>Pelagovum</taxon>
    </lineage>
</organism>
<dbReference type="SMART" id="SM00347">
    <property type="entry name" value="HTH_MARR"/>
    <property type="match status" value="1"/>
</dbReference>
<dbReference type="SUPFAM" id="SSF46785">
    <property type="entry name" value="Winged helix' DNA-binding domain"/>
    <property type="match status" value="1"/>
</dbReference>
<dbReference type="GO" id="GO:0006950">
    <property type="term" value="P:response to stress"/>
    <property type="evidence" value="ECO:0007669"/>
    <property type="project" value="TreeGrafter"/>
</dbReference>
<dbReference type="OrthoDB" id="7774677at2"/>
<evidence type="ECO:0000313" key="3">
    <source>
        <dbReference type="Proteomes" id="UP000314011"/>
    </source>
</evidence>
<dbReference type="PROSITE" id="PS50995">
    <property type="entry name" value="HTH_MARR_2"/>
    <property type="match status" value="1"/>
</dbReference>
<dbReference type="PANTHER" id="PTHR33164:SF57">
    <property type="entry name" value="MARR-FAMILY TRANSCRIPTIONAL REGULATOR"/>
    <property type="match status" value="1"/>
</dbReference>
<dbReference type="InterPro" id="IPR036390">
    <property type="entry name" value="WH_DNA-bd_sf"/>
</dbReference>
<feature type="domain" description="HTH marR-type" evidence="1">
    <location>
        <begin position="18"/>
        <end position="163"/>
    </location>
</feature>
<dbReference type="PANTHER" id="PTHR33164">
    <property type="entry name" value="TRANSCRIPTIONAL REGULATOR, MARR FAMILY"/>
    <property type="match status" value="1"/>
</dbReference>
<reference evidence="2 3" key="1">
    <citation type="submission" date="2019-06" db="EMBL/GenBank/DDBJ databases">
        <title>Genome of new Rhodobacteraceae sp. SM1903.</title>
        <authorList>
            <person name="Ren X."/>
        </authorList>
    </citation>
    <scope>NUCLEOTIDE SEQUENCE [LARGE SCALE GENOMIC DNA]</scope>
    <source>
        <strain evidence="2 3">SM1903</strain>
    </source>
</reference>
<evidence type="ECO:0000313" key="2">
    <source>
        <dbReference type="EMBL" id="TNY31073.1"/>
    </source>
</evidence>
<gene>
    <name evidence="2" type="ORF">FHY64_17675</name>
</gene>
<comment type="caution">
    <text evidence="2">The sequence shown here is derived from an EMBL/GenBank/DDBJ whole genome shotgun (WGS) entry which is preliminary data.</text>
</comment>
<protein>
    <submittedName>
        <fullName evidence="2">Winged helix-turn-helix transcriptional regulator</fullName>
    </submittedName>
</protein>
<sequence length="193" mass="21589">MVEKLADGGINEDVGESALELDAILQRWRRRIMKRELGHRAIADLDLALDLAQLDALTAIWAPANEFGGEPDDEIMVSTVAARLAIDPSRASRLTTELIRLGLVRRAVSQFDARRTILEVTTEGDRIVSAVRQYKFLVLGNYLKGWTAEEIATFIPLLERFSTWSETLEDTSPLAKEIARLREDLPEKSDKAG</sequence>
<dbReference type="InterPro" id="IPR000835">
    <property type="entry name" value="HTH_MarR-typ"/>
</dbReference>
<dbReference type="AlphaFoldDB" id="A0A5C5G8H6"/>
<name>A0A5C5G8H6_9RHOB</name>
<dbReference type="Proteomes" id="UP000314011">
    <property type="component" value="Unassembled WGS sequence"/>
</dbReference>
<proteinExistence type="predicted"/>
<dbReference type="EMBL" id="VFFF01000003">
    <property type="protein sequence ID" value="TNY31073.1"/>
    <property type="molecule type" value="Genomic_DNA"/>
</dbReference>
<dbReference type="InterPro" id="IPR036388">
    <property type="entry name" value="WH-like_DNA-bd_sf"/>
</dbReference>
<evidence type="ECO:0000259" key="1">
    <source>
        <dbReference type="PROSITE" id="PS50995"/>
    </source>
</evidence>
<dbReference type="InterPro" id="IPR039422">
    <property type="entry name" value="MarR/SlyA-like"/>
</dbReference>
<dbReference type="GO" id="GO:0003700">
    <property type="term" value="F:DNA-binding transcription factor activity"/>
    <property type="evidence" value="ECO:0007669"/>
    <property type="project" value="InterPro"/>
</dbReference>